<dbReference type="SUPFAM" id="SSF53167">
    <property type="entry name" value="Purine and uridine phosphorylases"/>
    <property type="match status" value="1"/>
</dbReference>
<feature type="non-terminal residue" evidence="2">
    <location>
        <position position="1"/>
    </location>
</feature>
<dbReference type="InterPro" id="IPR053137">
    <property type="entry name" value="NLR-like"/>
</dbReference>
<evidence type="ECO:0000259" key="1">
    <source>
        <dbReference type="Pfam" id="PF01048"/>
    </source>
</evidence>
<gene>
    <name evidence="2" type="ORF">M406DRAFT_240932</name>
</gene>
<dbReference type="OrthoDB" id="1577640at2759"/>
<comment type="caution">
    <text evidence="2">The sequence shown here is derived from an EMBL/GenBank/DDBJ whole genome shotgun (WGS) entry which is preliminary data.</text>
</comment>
<dbReference type="RefSeq" id="XP_040776114.1">
    <property type="nucleotide sequence ID" value="XM_040916137.1"/>
</dbReference>
<feature type="non-terminal residue" evidence="2">
    <location>
        <position position="307"/>
    </location>
</feature>
<dbReference type="PANTHER" id="PTHR46082">
    <property type="entry name" value="ATP/GTP-BINDING PROTEIN-RELATED"/>
    <property type="match status" value="1"/>
</dbReference>
<reference evidence="2" key="1">
    <citation type="journal article" date="2020" name="Phytopathology">
        <title>Genome sequence of the chestnut blight fungus Cryphonectria parasitica EP155: A fundamental resource for an archetypical invasive plant pathogen.</title>
        <authorList>
            <person name="Crouch J.A."/>
            <person name="Dawe A."/>
            <person name="Aerts A."/>
            <person name="Barry K."/>
            <person name="Churchill A.C.L."/>
            <person name="Grimwood J."/>
            <person name="Hillman B."/>
            <person name="Milgroom M.G."/>
            <person name="Pangilinan J."/>
            <person name="Smith M."/>
            <person name="Salamov A."/>
            <person name="Schmutz J."/>
            <person name="Yadav J."/>
            <person name="Grigoriev I.V."/>
            <person name="Nuss D."/>
        </authorList>
    </citation>
    <scope>NUCLEOTIDE SEQUENCE</scope>
    <source>
        <strain evidence="2">EP155</strain>
    </source>
</reference>
<proteinExistence type="predicted"/>
<sequence>DFTVGLVYVKPLEMRALTMMLDERYRSEIPTAHGDDNEYILGRIGDHNVVVVGPPRGEQGTVATAQTVPNIRLTFPNVTIGLLVGIGGGIPHYPEHDVRLGDVVVGAPESGPAVVQYDFGKRTADEGFEVTRTLAKPPRLLLSVVNKVEDKYGYLRTGDEDVLKVHLSRFLEYPNLKKQFYDRPQVPDRLFLAPFTHQPGTVCAEHESDMEVARKTRETGDHIVVHYSTILSGDTLMKSPGARDALSRKHNNALCFDMEAAGLMDVFPCLVICGISDYADSHKNDAWQKFAAAAAAAYAREILLNMA</sequence>
<dbReference type="GO" id="GO:0003824">
    <property type="term" value="F:catalytic activity"/>
    <property type="evidence" value="ECO:0007669"/>
    <property type="project" value="InterPro"/>
</dbReference>
<feature type="domain" description="Nucleoside phosphorylase" evidence="1">
    <location>
        <begin position="25"/>
        <end position="298"/>
    </location>
</feature>
<evidence type="ECO:0000313" key="3">
    <source>
        <dbReference type="Proteomes" id="UP000803844"/>
    </source>
</evidence>
<evidence type="ECO:0000313" key="2">
    <source>
        <dbReference type="EMBL" id="KAF3765153.1"/>
    </source>
</evidence>
<dbReference type="GO" id="GO:0009116">
    <property type="term" value="P:nucleoside metabolic process"/>
    <property type="evidence" value="ECO:0007669"/>
    <property type="project" value="InterPro"/>
</dbReference>
<dbReference type="PANTHER" id="PTHR46082:SF11">
    <property type="entry name" value="AAA+ ATPASE DOMAIN-CONTAINING PROTEIN-RELATED"/>
    <property type="match status" value="1"/>
</dbReference>
<organism evidence="2 3">
    <name type="scientific">Cryphonectria parasitica (strain ATCC 38755 / EP155)</name>
    <dbReference type="NCBI Taxonomy" id="660469"/>
    <lineage>
        <taxon>Eukaryota</taxon>
        <taxon>Fungi</taxon>
        <taxon>Dikarya</taxon>
        <taxon>Ascomycota</taxon>
        <taxon>Pezizomycotina</taxon>
        <taxon>Sordariomycetes</taxon>
        <taxon>Sordariomycetidae</taxon>
        <taxon>Diaporthales</taxon>
        <taxon>Cryphonectriaceae</taxon>
        <taxon>Cryphonectria-Endothia species complex</taxon>
        <taxon>Cryphonectria</taxon>
    </lineage>
</organism>
<dbReference type="EMBL" id="MU032348">
    <property type="protein sequence ID" value="KAF3765153.1"/>
    <property type="molecule type" value="Genomic_DNA"/>
</dbReference>
<dbReference type="Pfam" id="PF01048">
    <property type="entry name" value="PNP_UDP_1"/>
    <property type="match status" value="1"/>
</dbReference>
<dbReference type="AlphaFoldDB" id="A0A9P5CNH7"/>
<accession>A0A9P5CNH7</accession>
<dbReference type="Gene3D" id="3.40.50.1580">
    <property type="entry name" value="Nucleoside phosphorylase domain"/>
    <property type="match status" value="1"/>
</dbReference>
<dbReference type="InterPro" id="IPR000845">
    <property type="entry name" value="Nucleoside_phosphorylase_d"/>
</dbReference>
<dbReference type="GeneID" id="63833266"/>
<name>A0A9P5CNH7_CRYP1</name>
<dbReference type="Proteomes" id="UP000803844">
    <property type="component" value="Unassembled WGS sequence"/>
</dbReference>
<protein>
    <submittedName>
        <fullName evidence="2">Purine and uridine phosphorylase</fullName>
    </submittedName>
</protein>
<keyword evidence="3" id="KW-1185">Reference proteome</keyword>
<dbReference type="InterPro" id="IPR035994">
    <property type="entry name" value="Nucleoside_phosphorylase_sf"/>
</dbReference>